<proteinExistence type="predicted"/>
<dbReference type="AlphaFoldDB" id="A0A316FB00"/>
<feature type="region of interest" description="Disordered" evidence="1">
    <location>
        <begin position="219"/>
        <end position="254"/>
    </location>
</feature>
<evidence type="ECO:0000313" key="2">
    <source>
        <dbReference type="EMBL" id="PWK43540.1"/>
    </source>
</evidence>
<accession>A0A316FB00</accession>
<evidence type="ECO:0000256" key="1">
    <source>
        <dbReference type="SAM" id="MobiDB-lite"/>
    </source>
</evidence>
<dbReference type="Proteomes" id="UP000245697">
    <property type="component" value="Unassembled WGS sequence"/>
</dbReference>
<comment type="caution">
    <text evidence="2">The sequence shown here is derived from an EMBL/GenBank/DDBJ whole genome shotgun (WGS) entry which is preliminary data.</text>
</comment>
<name>A0A316FB00_9ACTN</name>
<feature type="region of interest" description="Disordered" evidence="1">
    <location>
        <begin position="447"/>
        <end position="502"/>
    </location>
</feature>
<feature type="compositionally biased region" description="Low complexity" evidence="1">
    <location>
        <begin position="447"/>
        <end position="460"/>
    </location>
</feature>
<organism evidence="2 3">
    <name type="scientific">Actinoplanes xinjiangensis</name>
    <dbReference type="NCBI Taxonomy" id="512350"/>
    <lineage>
        <taxon>Bacteria</taxon>
        <taxon>Bacillati</taxon>
        <taxon>Actinomycetota</taxon>
        <taxon>Actinomycetes</taxon>
        <taxon>Micromonosporales</taxon>
        <taxon>Micromonosporaceae</taxon>
        <taxon>Actinoplanes</taxon>
    </lineage>
</organism>
<protein>
    <submittedName>
        <fullName evidence="2">Uncharacterized protein</fullName>
    </submittedName>
</protein>
<sequence length="502" mass="55168">MLDYLWQRAETMDLSSPFDGATLWAWRSRHPSTGDFVGNRYVAQAWAEHVTRLDPTRPATVIHLTPGGTEMDQHWLNDRRTIEALDLDPDDVREVWDRLSERYAENIHGRTVVFSDHAHTAAILYSTELPAVRRTPDAGADRIAFAHPPPEKIPAALHALLEPGPVRARIQIDDPALPGYVDTAALLRLAPAERQTHLAEVMAQVDAEDLRVAGTLRPQPQEAEPVAPNPAAAQLPDPEPEQREPPVPGWRTRPHGMIRTADLPTAIAAADRAAAQLEAGARNRAAEARRLHETVQRGQGPATRALEQRRAALTTRVDAAAAATAARDAAAEQYALSRQAWQDIHQLAEPAQQDAHTLREAGTSPEEIAARRQRLRDAARNAVAEAQRHERRAADHDQLAGGIDGSAAAAAELEDLTQRWDHHTDDARQRDLGAEHDLHQRADTTLEQAKQAARDAAALRGEARLRGTLDQATAEREEAEREEVSREAAAAERDRDGPSLGL</sequence>
<gene>
    <name evidence="2" type="ORF">BC793_113222</name>
</gene>
<evidence type="ECO:0000313" key="3">
    <source>
        <dbReference type="Proteomes" id="UP000245697"/>
    </source>
</evidence>
<feature type="compositionally biased region" description="Low complexity" evidence="1">
    <location>
        <begin position="219"/>
        <end position="234"/>
    </location>
</feature>
<feature type="compositionally biased region" description="Basic and acidic residues" evidence="1">
    <location>
        <begin position="461"/>
        <end position="502"/>
    </location>
</feature>
<feature type="compositionally biased region" description="Basic and acidic residues" evidence="1">
    <location>
        <begin position="386"/>
        <end position="398"/>
    </location>
</feature>
<reference evidence="2 3" key="1">
    <citation type="submission" date="2018-05" db="EMBL/GenBank/DDBJ databases">
        <title>Genomic Encyclopedia of Archaeal and Bacterial Type Strains, Phase II (KMG-II): from individual species to whole genera.</title>
        <authorList>
            <person name="Goeker M."/>
        </authorList>
    </citation>
    <scope>NUCLEOTIDE SEQUENCE [LARGE SCALE GENOMIC DNA]</scope>
    <source>
        <strain evidence="2 3">DSM 45184</strain>
    </source>
</reference>
<dbReference type="EMBL" id="QGGR01000013">
    <property type="protein sequence ID" value="PWK43540.1"/>
    <property type="molecule type" value="Genomic_DNA"/>
</dbReference>
<feature type="region of interest" description="Disordered" evidence="1">
    <location>
        <begin position="379"/>
        <end position="400"/>
    </location>
</feature>
<keyword evidence="3" id="KW-1185">Reference proteome</keyword>